<accession>A0ABV1YW60</accession>
<gene>
    <name evidence="1" type="ORF">NKI36_06655</name>
</gene>
<name>A0ABV1YW60_9HYPH</name>
<dbReference type="RefSeq" id="WP_352556815.1">
    <property type="nucleotide sequence ID" value="NZ_JAMYQB010000003.1"/>
</dbReference>
<proteinExistence type="predicted"/>
<keyword evidence="2" id="KW-1185">Reference proteome</keyword>
<organism evidence="1 2">
    <name type="scientific">Mesorhizobium caraganae</name>
    <dbReference type="NCBI Taxonomy" id="483206"/>
    <lineage>
        <taxon>Bacteria</taxon>
        <taxon>Pseudomonadati</taxon>
        <taxon>Pseudomonadota</taxon>
        <taxon>Alphaproteobacteria</taxon>
        <taxon>Hyphomicrobiales</taxon>
        <taxon>Phyllobacteriaceae</taxon>
        <taxon>Mesorhizobium</taxon>
    </lineage>
</organism>
<evidence type="ECO:0000313" key="1">
    <source>
        <dbReference type="EMBL" id="MER9403729.1"/>
    </source>
</evidence>
<protein>
    <recommendedName>
        <fullName evidence="3">STAS/SEC14 domain-containing protein</fullName>
    </recommendedName>
</protein>
<comment type="caution">
    <text evidence="1">The sequence shown here is derived from an EMBL/GenBank/DDBJ whole genome shotgun (WGS) entry which is preliminary data.</text>
</comment>
<evidence type="ECO:0000313" key="2">
    <source>
        <dbReference type="Proteomes" id="UP001433071"/>
    </source>
</evidence>
<dbReference type="EMBL" id="JAMYQB010000003">
    <property type="protein sequence ID" value="MER9403729.1"/>
    <property type="molecule type" value="Genomic_DNA"/>
</dbReference>
<evidence type="ECO:0008006" key="3">
    <source>
        <dbReference type="Google" id="ProtNLM"/>
    </source>
</evidence>
<dbReference type="Proteomes" id="UP001433071">
    <property type="component" value="Unassembled WGS sequence"/>
</dbReference>
<sequence>MVSLLAETPADPADGGAYVEALGRLSLEQEPFVLLVDIGIEIALSDTQRKAQNLWYKAEHERLEKVCRACALVRPAADANMQRVWQSLFGFPVLVTRSRAEADAFLSGYASKGHAK</sequence>
<reference evidence="1 2" key="1">
    <citation type="journal article" date="2024" name="Proc. Natl. Acad. Sci. U.S.A.">
        <title>The evolutionary genomics of adaptation to stress in wild rhizobium bacteria.</title>
        <authorList>
            <person name="Kehlet-Delgado H."/>
            <person name="Montoya A.P."/>
            <person name="Jensen K.T."/>
            <person name="Wendlandt C.E."/>
            <person name="Dexheimer C."/>
            <person name="Roberts M."/>
            <person name="Torres Martinez L."/>
            <person name="Friesen M.L."/>
            <person name="Griffitts J.S."/>
            <person name="Porter S.S."/>
        </authorList>
    </citation>
    <scope>NUCLEOTIDE SEQUENCE [LARGE SCALE GENOMIC DNA]</scope>
    <source>
        <strain evidence="1 2">M0641</strain>
    </source>
</reference>